<protein>
    <recommendedName>
        <fullName evidence="4">Protein LURP-one-related 8</fullName>
    </recommendedName>
</protein>
<dbReference type="Gene3D" id="2.40.160.200">
    <property type="entry name" value="LURP1-related"/>
    <property type="match status" value="1"/>
</dbReference>
<dbReference type="PANTHER" id="PTHR31087:SF131">
    <property type="entry name" value="TRANSLATION INITIATION FACTOR 2B FAMILY PROTEIN, PUTATIVE, EXPRESSED-RELATED"/>
    <property type="match status" value="1"/>
</dbReference>
<reference evidence="2 3" key="1">
    <citation type="journal article" date="2021" name="Nat. Commun.">
        <title>Incipient diploidization of the medicinal plant Perilla within 10,000 years.</title>
        <authorList>
            <person name="Zhang Y."/>
            <person name="Shen Q."/>
            <person name="Leng L."/>
            <person name="Zhang D."/>
            <person name="Chen S."/>
            <person name="Shi Y."/>
            <person name="Ning Z."/>
            <person name="Chen S."/>
        </authorList>
    </citation>
    <scope>NUCLEOTIDE SEQUENCE [LARGE SCALE GENOMIC DNA]</scope>
    <source>
        <strain evidence="3">cv. PC099</strain>
    </source>
</reference>
<dbReference type="InterPro" id="IPR007612">
    <property type="entry name" value="LOR"/>
</dbReference>
<comment type="caution">
    <text evidence="2">The sequence shown here is derived from an EMBL/GenBank/DDBJ whole genome shotgun (WGS) entry which is preliminary data.</text>
</comment>
<name>A0AAD4IUD8_PERFH</name>
<keyword evidence="3" id="KW-1185">Reference proteome</keyword>
<dbReference type="SUPFAM" id="SSF54518">
    <property type="entry name" value="Tubby C-terminal domain-like"/>
    <property type="match status" value="1"/>
</dbReference>
<accession>A0AAD4IUD8</accession>
<dbReference type="AlphaFoldDB" id="A0AAD4IUD8"/>
<evidence type="ECO:0000313" key="3">
    <source>
        <dbReference type="Proteomes" id="UP001190926"/>
    </source>
</evidence>
<gene>
    <name evidence="2" type="ORF">C2S53_015489</name>
</gene>
<evidence type="ECO:0000313" key="2">
    <source>
        <dbReference type="EMBL" id="KAH6821732.1"/>
    </source>
</evidence>
<organism evidence="2 3">
    <name type="scientific">Perilla frutescens var. hirtella</name>
    <name type="common">Perilla citriodora</name>
    <name type="synonym">Perilla setoyensis</name>
    <dbReference type="NCBI Taxonomy" id="608512"/>
    <lineage>
        <taxon>Eukaryota</taxon>
        <taxon>Viridiplantae</taxon>
        <taxon>Streptophyta</taxon>
        <taxon>Embryophyta</taxon>
        <taxon>Tracheophyta</taxon>
        <taxon>Spermatophyta</taxon>
        <taxon>Magnoliopsida</taxon>
        <taxon>eudicotyledons</taxon>
        <taxon>Gunneridae</taxon>
        <taxon>Pentapetalae</taxon>
        <taxon>asterids</taxon>
        <taxon>lamiids</taxon>
        <taxon>Lamiales</taxon>
        <taxon>Lamiaceae</taxon>
        <taxon>Nepetoideae</taxon>
        <taxon>Elsholtzieae</taxon>
        <taxon>Perilla</taxon>
    </lineage>
</organism>
<dbReference type="InterPro" id="IPR038595">
    <property type="entry name" value="LOR_sf"/>
</dbReference>
<dbReference type="Proteomes" id="UP001190926">
    <property type="component" value="Unassembled WGS sequence"/>
</dbReference>
<comment type="similarity">
    <text evidence="1">Belongs to the LOR family.</text>
</comment>
<dbReference type="PANTHER" id="PTHR31087">
    <property type="match status" value="1"/>
</dbReference>
<proteinExistence type="inferred from homology"/>
<evidence type="ECO:0000256" key="1">
    <source>
        <dbReference type="ARBA" id="ARBA00005437"/>
    </source>
</evidence>
<dbReference type="Pfam" id="PF04525">
    <property type="entry name" value="LOR"/>
    <property type="match status" value="1"/>
</dbReference>
<feature type="non-terminal residue" evidence="2">
    <location>
        <position position="1"/>
    </location>
</feature>
<dbReference type="EMBL" id="SDAM02001956">
    <property type="protein sequence ID" value="KAH6821732.1"/>
    <property type="molecule type" value="Genomic_DNA"/>
</dbReference>
<dbReference type="InterPro" id="IPR025659">
    <property type="entry name" value="Tubby-like_C"/>
</dbReference>
<sequence>IYPKKIDDQHRAAAEWKSESESSAAAAAVVLTVWKKSLVLNWSGFTVLDTDGKLVYRVDNYDDMSGHIFLMDASGTILLTIRRKRSLGLLGDTWLVFHGDTTTAAAADPILSARKRKNLLLLNSKCQLITTATNCKYEIQGSYERRSCAVYDVEKRRRVAEIRQKETSVKGIAFGKDVFRLHVQPGFDAALAMAIVILLDQMFGSD</sequence>
<evidence type="ECO:0008006" key="4">
    <source>
        <dbReference type="Google" id="ProtNLM"/>
    </source>
</evidence>